<dbReference type="AlphaFoldDB" id="A0A4Q9PMM5"/>
<protein>
    <submittedName>
        <fullName evidence="1">Uncharacterized protein</fullName>
    </submittedName>
</protein>
<sequence>MCPCFRQEGWVRDAIVETPLDQLSVRRMYCPWTMFVPIRVTLLPVLSPRHPVSVDVSQTSTAVRRPIDGPPRRLRLKFASSDYRGRMRVSGQEAQREGAGVHGSPVDLVPPPDASATLPSVSGSCTSKSAHLQRISSAIISGKVPAATDRVSGTSKAAVRSHISRRQECSVLAIDCGLCGCRWNNIMNRMHSSEGTKYAA</sequence>
<evidence type="ECO:0000313" key="1">
    <source>
        <dbReference type="EMBL" id="TBU55502.1"/>
    </source>
</evidence>
<gene>
    <name evidence="1" type="ORF">BD310DRAFT_681350</name>
</gene>
<organism evidence="1 2">
    <name type="scientific">Dichomitus squalens</name>
    <dbReference type="NCBI Taxonomy" id="114155"/>
    <lineage>
        <taxon>Eukaryota</taxon>
        <taxon>Fungi</taxon>
        <taxon>Dikarya</taxon>
        <taxon>Basidiomycota</taxon>
        <taxon>Agaricomycotina</taxon>
        <taxon>Agaricomycetes</taxon>
        <taxon>Polyporales</taxon>
        <taxon>Polyporaceae</taxon>
        <taxon>Dichomitus</taxon>
    </lineage>
</organism>
<keyword evidence="2" id="KW-1185">Reference proteome</keyword>
<evidence type="ECO:0000313" key="2">
    <source>
        <dbReference type="Proteomes" id="UP000292082"/>
    </source>
</evidence>
<name>A0A4Q9PMM5_9APHY</name>
<dbReference type="EMBL" id="ML145167">
    <property type="protein sequence ID" value="TBU55502.1"/>
    <property type="molecule type" value="Genomic_DNA"/>
</dbReference>
<proteinExistence type="predicted"/>
<dbReference type="Proteomes" id="UP000292082">
    <property type="component" value="Unassembled WGS sequence"/>
</dbReference>
<accession>A0A4Q9PMM5</accession>
<reference evidence="1 2" key="1">
    <citation type="submission" date="2019-01" db="EMBL/GenBank/DDBJ databases">
        <title>Draft genome sequences of three monokaryotic isolates of the white-rot basidiomycete fungus Dichomitus squalens.</title>
        <authorList>
            <consortium name="DOE Joint Genome Institute"/>
            <person name="Lopez S.C."/>
            <person name="Andreopoulos B."/>
            <person name="Pangilinan J."/>
            <person name="Lipzen A."/>
            <person name="Riley R."/>
            <person name="Ahrendt S."/>
            <person name="Ng V."/>
            <person name="Barry K."/>
            <person name="Daum C."/>
            <person name="Grigoriev I.V."/>
            <person name="Hilden K.S."/>
            <person name="Makela M.R."/>
            <person name="de Vries R.P."/>
        </authorList>
    </citation>
    <scope>NUCLEOTIDE SEQUENCE [LARGE SCALE GENOMIC DNA]</scope>
    <source>
        <strain evidence="1 2">CBS 464.89</strain>
    </source>
</reference>